<dbReference type="AlphaFoldDB" id="A0A8X8BLW6"/>
<organism evidence="1 2">
    <name type="scientific">Polypterus senegalus</name>
    <name type="common">Senegal bichir</name>
    <dbReference type="NCBI Taxonomy" id="55291"/>
    <lineage>
        <taxon>Eukaryota</taxon>
        <taxon>Metazoa</taxon>
        <taxon>Chordata</taxon>
        <taxon>Craniata</taxon>
        <taxon>Vertebrata</taxon>
        <taxon>Euteleostomi</taxon>
        <taxon>Actinopterygii</taxon>
        <taxon>Polypteriformes</taxon>
        <taxon>Polypteridae</taxon>
        <taxon>Polypterus</taxon>
    </lineage>
</organism>
<protein>
    <submittedName>
        <fullName evidence="1">LRRN4 protein</fullName>
    </submittedName>
</protein>
<dbReference type="SMART" id="SM00060">
    <property type="entry name" value="FN3"/>
    <property type="match status" value="1"/>
</dbReference>
<dbReference type="SUPFAM" id="SSF49265">
    <property type="entry name" value="Fibronectin type III"/>
    <property type="match status" value="1"/>
</dbReference>
<evidence type="ECO:0000313" key="1">
    <source>
        <dbReference type="EMBL" id="KAG2460361.1"/>
    </source>
</evidence>
<dbReference type="InterPro" id="IPR036116">
    <property type="entry name" value="FN3_sf"/>
</dbReference>
<evidence type="ECO:0000313" key="2">
    <source>
        <dbReference type="Proteomes" id="UP000886611"/>
    </source>
</evidence>
<dbReference type="EMBL" id="JAATIS010005064">
    <property type="protein sequence ID" value="KAG2460361.1"/>
    <property type="molecule type" value="Genomic_DNA"/>
</dbReference>
<dbReference type="Gene3D" id="2.60.40.10">
    <property type="entry name" value="Immunoglobulins"/>
    <property type="match status" value="1"/>
</dbReference>
<comment type="caution">
    <text evidence="1">The sequence shown here is derived from an EMBL/GenBank/DDBJ whole genome shotgun (WGS) entry which is preliminary data.</text>
</comment>
<dbReference type="PROSITE" id="PS50853">
    <property type="entry name" value="FN3"/>
    <property type="match status" value="1"/>
</dbReference>
<dbReference type="OrthoDB" id="8824963at2759"/>
<keyword evidence="2" id="KW-1185">Reference proteome</keyword>
<feature type="non-terminal residue" evidence="1">
    <location>
        <position position="1"/>
    </location>
</feature>
<accession>A0A8X8BLW6</accession>
<proteinExistence type="predicted"/>
<name>A0A8X8BLW6_POLSE</name>
<feature type="non-terminal residue" evidence="1">
    <location>
        <position position="261"/>
    </location>
</feature>
<dbReference type="Pfam" id="PF00041">
    <property type="entry name" value="fn3"/>
    <property type="match status" value="1"/>
</dbReference>
<gene>
    <name evidence="1" type="primary">Lrrn4_0</name>
    <name evidence="1" type="ORF">GTO96_0021223</name>
</gene>
<reference evidence="1 2" key="1">
    <citation type="journal article" date="2021" name="Cell">
        <title>Tracing the genetic footprints of vertebrate landing in non-teleost ray-finned fishes.</title>
        <authorList>
            <person name="Bi X."/>
            <person name="Wang K."/>
            <person name="Yang L."/>
            <person name="Pan H."/>
            <person name="Jiang H."/>
            <person name="Wei Q."/>
            <person name="Fang M."/>
            <person name="Yu H."/>
            <person name="Zhu C."/>
            <person name="Cai Y."/>
            <person name="He Y."/>
            <person name="Gan X."/>
            <person name="Zeng H."/>
            <person name="Yu D."/>
            <person name="Zhu Y."/>
            <person name="Jiang H."/>
            <person name="Qiu Q."/>
            <person name="Yang H."/>
            <person name="Zhang Y.E."/>
            <person name="Wang W."/>
            <person name="Zhu M."/>
            <person name="He S."/>
            <person name="Zhang G."/>
        </authorList>
    </citation>
    <scope>NUCLEOTIDE SEQUENCE [LARGE SCALE GENOMIC DNA]</scope>
    <source>
        <strain evidence="1">Bchr_013</strain>
    </source>
</reference>
<dbReference type="InterPro" id="IPR003961">
    <property type="entry name" value="FN3_dom"/>
</dbReference>
<dbReference type="CDD" id="cd00063">
    <property type="entry name" value="FN3"/>
    <property type="match status" value="1"/>
</dbReference>
<sequence>MALHTSPLSWLLYSMTFVALMGKNTANPLAPPNATTASTTRLGRIIFDDKFDFDYETESAPVSTAPPRAGTTPPCDYDRCRDGQVPCEELRKIQSCLCPGISGPNVVPEFPRILEITQQGSTVNVHWCAPPSTVEKYQVVYSRQGKGMNTSVPLERGSQSRNAQLEGLSDGVSYVVCVQAINRAGSSPFRENSNACAVYKSTSEMKKYLYPGLIGGVLLLLFFIVIGVILIWRHHTNRKRPTDVTGLTNPSFSRGSRDETE</sequence>
<dbReference type="InterPro" id="IPR013783">
    <property type="entry name" value="Ig-like_fold"/>
</dbReference>
<dbReference type="Proteomes" id="UP000886611">
    <property type="component" value="Unassembled WGS sequence"/>
</dbReference>